<name>A0AAV7MHF3_PLEWA</name>
<proteinExistence type="predicted"/>
<sequence>MNVASVPPPGQFFRPDLSAVRSFCGCLGEKPEGRIVVLTKDGDLVTNLQTLNVSELRHVIKEKLIPEYYYMPNLLSASGQTSIPTRAVDSDLAAIALYAFSSLNLSN</sequence>
<comment type="caution">
    <text evidence="1">The sequence shown here is derived from an EMBL/GenBank/DDBJ whole genome shotgun (WGS) entry which is preliminary data.</text>
</comment>
<evidence type="ECO:0000313" key="2">
    <source>
        <dbReference type="Proteomes" id="UP001066276"/>
    </source>
</evidence>
<keyword evidence="2" id="KW-1185">Reference proteome</keyword>
<dbReference type="AlphaFoldDB" id="A0AAV7MHF3"/>
<gene>
    <name evidence="1" type="ORF">NDU88_007006</name>
</gene>
<accession>A0AAV7MHF3</accession>
<dbReference type="Proteomes" id="UP001066276">
    <property type="component" value="Chromosome 10"/>
</dbReference>
<dbReference type="EMBL" id="JANPWB010000014">
    <property type="protein sequence ID" value="KAJ1101944.1"/>
    <property type="molecule type" value="Genomic_DNA"/>
</dbReference>
<evidence type="ECO:0000313" key="1">
    <source>
        <dbReference type="EMBL" id="KAJ1101944.1"/>
    </source>
</evidence>
<protein>
    <submittedName>
        <fullName evidence="1">Uncharacterized protein</fullName>
    </submittedName>
</protein>
<reference evidence="1" key="1">
    <citation type="journal article" date="2022" name="bioRxiv">
        <title>Sequencing and chromosome-scale assembly of the giantPleurodeles waltlgenome.</title>
        <authorList>
            <person name="Brown T."/>
            <person name="Elewa A."/>
            <person name="Iarovenko S."/>
            <person name="Subramanian E."/>
            <person name="Araus A.J."/>
            <person name="Petzold A."/>
            <person name="Susuki M."/>
            <person name="Suzuki K.-i.T."/>
            <person name="Hayashi T."/>
            <person name="Toyoda A."/>
            <person name="Oliveira C."/>
            <person name="Osipova E."/>
            <person name="Leigh N.D."/>
            <person name="Simon A."/>
            <person name="Yun M.H."/>
        </authorList>
    </citation>
    <scope>NUCLEOTIDE SEQUENCE</scope>
    <source>
        <strain evidence="1">20211129_DDA</strain>
        <tissue evidence="1">Liver</tissue>
    </source>
</reference>
<organism evidence="1 2">
    <name type="scientific">Pleurodeles waltl</name>
    <name type="common">Iberian ribbed newt</name>
    <dbReference type="NCBI Taxonomy" id="8319"/>
    <lineage>
        <taxon>Eukaryota</taxon>
        <taxon>Metazoa</taxon>
        <taxon>Chordata</taxon>
        <taxon>Craniata</taxon>
        <taxon>Vertebrata</taxon>
        <taxon>Euteleostomi</taxon>
        <taxon>Amphibia</taxon>
        <taxon>Batrachia</taxon>
        <taxon>Caudata</taxon>
        <taxon>Salamandroidea</taxon>
        <taxon>Salamandridae</taxon>
        <taxon>Pleurodelinae</taxon>
        <taxon>Pleurodeles</taxon>
    </lineage>
</organism>